<dbReference type="InterPro" id="IPR015904">
    <property type="entry name" value="Sulphide_quinone_reductase"/>
</dbReference>
<dbReference type="EMBL" id="JBHFNQ010000213">
    <property type="protein sequence ID" value="MFB2880925.1"/>
    <property type="molecule type" value="Genomic_DNA"/>
</dbReference>
<dbReference type="SUPFAM" id="SSF51905">
    <property type="entry name" value="FAD/NAD(P)-binding domain"/>
    <property type="match status" value="2"/>
</dbReference>
<accession>A0ABV4XDP8</accession>
<evidence type="ECO:0000313" key="2">
    <source>
        <dbReference type="EMBL" id="MFB2880925.1"/>
    </source>
</evidence>
<reference evidence="2 3" key="1">
    <citation type="submission" date="2024-09" db="EMBL/GenBank/DDBJ databases">
        <title>Floridaenema gen nov. (Aerosakkonemataceae, Aerosakkonematales ord. nov., Cyanobacteria) from benthic tropical and subtropical fresh waters, with the description of four new species.</title>
        <authorList>
            <person name="Moretto J.A."/>
            <person name="Berthold D.E."/>
            <person name="Lefler F.W."/>
            <person name="Huang I.-S."/>
            <person name="Laughinghouse H. IV."/>
        </authorList>
    </citation>
    <scope>NUCLEOTIDE SEQUENCE [LARGE SCALE GENOMIC DNA]</scope>
    <source>
        <strain evidence="2 3">BLCC-F46</strain>
    </source>
</reference>
<name>A0ABV4XDP8_9CYAN</name>
<evidence type="ECO:0000259" key="1">
    <source>
        <dbReference type="Pfam" id="PF07992"/>
    </source>
</evidence>
<dbReference type="InterPro" id="IPR023753">
    <property type="entry name" value="FAD/NAD-binding_dom"/>
</dbReference>
<dbReference type="Proteomes" id="UP001576774">
    <property type="component" value="Unassembled WGS sequence"/>
</dbReference>
<comment type="caution">
    <text evidence="2">The sequence shown here is derived from an EMBL/GenBank/DDBJ whole genome shotgun (WGS) entry which is preliminary data.</text>
</comment>
<dbReference type="PANTHER" id="PTHR10632">
    <property type="entry name" value="SULFIDE:QUINONE OXIDOREDUCTASE"/>
    <property type="match status" value="1"/>
</dbReference>
<feature type="domain" description="FAD/NAD(P)-binding" evidence="1">
    <location>
        <begin position="197"/>
        <end position="332"/>
    </location>
</feature>
<dbReference type="Pfam" id="PF07992">
    <property type="entry name" value="Pyr_redox_2"/>
    <property type="match status" value="2"/>
</dbReference>
<sequence>MVTLPEKQSQNITSDSEISVKKIHYQIVIIGGGAAGITCTSLLLAQNDSLDIAIIEPEEKHYYQPGWTMVGGGVFQVEETVRNEQDLIPQGVTWIKDYAVKLDPDNNIVLTKEGLEVEYNYLIVCPGIQINWHLIKGLKEAIGKNGVTSNYSPIYAPYTWELIQNFKGGNAIFTYPNTPIKCGGAPQKVMYMADDMFRQLGVRDRTNVTYCTTLTKMFFVKEYSDILDKVVAERNIEVKFRCNLKEIKADNKEAVFDLTKDDETVEEITLKYDMIHVAPPQSAPDFLKESPLAVPNNPFGWVDVNKDTLQHNRYPNVFALGDASSLPTSKTAAAIRGQAPVLVANLLALMTSKPLENRYNGYTCCPLITGYNKLVMAEFDGYTFTPMSSFPLNPIKERWSMWIMKKHILPWVYWHRMLKGQQFEGNYIKFMQWQYKK</sequence>
<dbReference type="RefSeq" id="WP_413273919.1">
    <property type="nucleotide sequence ID" value="NZ_JBHFNQ010000213.1"/>
</dbReference>
<organism evidence="2 3">
    <name type="scientific">Floridaenema aerugineum BLCC-F46</name>
    <dbReference type="NCBI Taxonomy" id="3153654"/>
    <lineage>
        <taxon>Bacteria</taxon>
        <taxon>Bacillati</taxon>
        <taxon>Cyanobacteriota</taxon>
        <taxon>Cyanophyceae</taxon>
        <taxon>Oscillatoriophycideae</taxon>
        <taxon>Aerosakkonematales</taxon>
        <taxon>Aerosakkonemataceae</taxon>
        <taxon>Floridanema</taxon>
        <taxon>Floridanema aerugineum</taxon>
    </lineage>
</organism>
<dbReference type="GO" id="GO:0016491">
    <property type="term" value="F:oxidoreductase activity"/>
    <property type="evidence" value="ECO:0007669"/>
    <property type="project" value="UniProtKB-KW"/>
</dbReference>
<gene>
    <name evidence="2" type="ORF">ACE1CC_29090</name>
</gene>
<dbReference type="PANTHER" id="PTHR10632:SF2">
    <property type="entry name" value="SULFIDE:QUINONE OXIDOREDUCTASE, MITOCHONDRIAL"/>
    <property type="match status" value="1"/>
</dbReference>
<evidence type="ECO:0000313" key="3">
    <source>
        <dbReference type="Proteomes" id="UP001576774"/>
    </source>
</evidence>
<feature type="domain" description="FAD/NAD(P)-binding" evidence="1">
    <location>
        <begin position="25"/>
        <end position="145"/>
    </location>
</feature>
<keyword evidence="2" id="KW-0560">Oxidoreductase</keyword>
<dbReference type="Gene3D" id="3.50.50.60">
    <property type="entry name" value="FAD/NAD(P)-binding domain"/>
    <property type="match status" value="2"/>
</dbReference>
<keyword evidence="3" id="KW-1185">Reference proteome</keyword>
<proteinExistence type="predicted"/>
<dbReference type="EC" id="1.-.-.-" evidence="2"/>
<protein>
    <submittedName>
        <fullName evidence="2">FAD/NAD(P)-binding oxidoreductase</fullName>
        <ecNumber evidence="2">1.-.-.-</ecNumber>
    </submittedName>
</protein>
<dbReference type="InterPro" id="IPR036188">
    <property type="entry name" value="FAD/NAD-bd_sf"/>
</dbReference>